<dbReference type="Proteomes" id="UP000242792">
    <property type="component" value="Chromosome"/>
</dbReference>
<dbReference type="Pfam" id="PF18029">
    <property type="entry name" value="Glyoxalase_6"/>
    <property type="match status" value="1"/>
</dbReference>
<feature type="domain" description="VOC" evidence="1">
    <location>
        <begin position="1"/>
        <end position="90"/>
    </location>
</feature>
<dbReference type="PROSITE" id="PS51819">
    <property type="entry name" value="VOC"/>
    <property type="match status" value="1"/>
</dbReference>
<evidence type="ECO:0000259" key="1">
    <source>
        <dbReference type="PROSITE" id="PS51819"/>
    </source>
</evidence>
<accession>A0A1V0BB48</accession>
<dbReference type="EMBL" id="CP020121">
    <property type="protein sequence ID" value="AQZ97147.1"/>
    <property type="molecule type" value="Genomic_DNA"/>
</dbReference>
<dbReference type="InterPro" id="IPR029068">
    <property type="entry name" value="Glyas_Bleomycin-R_OHBP_Dase"/>
</dbReference>
<dbReference type="InterPro" id="IPR037523">
    <property type="entry name" value="VOC_core"/>
</dbReference>
<dbReference type="KEGG" id="cke:B5M06_01595"/>
<dbReference type="RefSeq" id="WP_054066754.1">
    <property type="nucleotide sequence ID" value="NZ_CP020121.1"/>
</dbReference>
<gene>
    <name evidence="2" type="ORF">B5M06_01595</name>
</gene>
<organism evidence="2 3">
    <name type="scientific">Comamonas kerstersii</name>
    <dbReference type="NCBI Taxonomy" id="225992"/>
    <lineage>
        <taxon>Bacteria</taxon>
        <taxon>Pseudomonadati</taxon>
        <taxon>Pseudomonadota</taxon>
        <taxon>Betaproteobacteria</taxon>
        <taxon>Burkholderiales</taxon>
        <taxon>Comamonadaceae</taxon>
        <taxon>Comamonas</taxon>
    </lineage>
</organism>
<dbReference type="Gene3D" id="3.10.180.10">
    <property type="entry name" value="2,3-Dihydroxybiphenyl 1,2-Dioxygenase, domain 1"/>
    <property type="match status" value="1"/>
</dbReference>
<dbReference type="OrthoDB" id="9800438at2"/>
<reference evidence="2 3" key="1">
    <citation type="submission" date="2017-03" db="EMBL/GenBank/DDBJ databases">
        <title>Rapid Whole Genome Sequencing of Comamonas kerstersii Causing Continuous ambulatory Peritoneal Dialysis-Associated Peritonitis.</title>
        <authorList>
            <person name="Zheng B."/>
        </authorList>
    </citation>
    <scope>NUCLEOTIDE SEQUENCE [LARGE SCALE GENOMIC DNA]</scope>
    <source>
        <strain evidence="2 3">8943</strain>
    </source>
</reference>
<sequence length="92" mass="10021">MVIIRDLTHHGMRLMVAHPRDGQPSTHYNGFTLGLTALSPEQIDAAVAAALAHGGTQIEDPTGWRERGGMRMYSAYVRDPAGHKLCLIDRAA</sequence>
<evidence type="ECO:0000313" key="3">
    <source>
        <dbReference type="Proteomes" id="UP000242792"/>
    </source>
</evidence>
<evidence type="ECO:0000313" key="2">
    <source>
        <dbReference type="EMBL" id="AQZ97147.1"/>
    </source>
</evidence>
<proteinExistence type="predicted"/>
<dbReference type="SUPFAM" id="SSF54593">
    <property type="entry name" value="Glyoxalase/Bleomycin resistance protein/Dihydroxybiphenyl dioxygenase"/>
    <property type="match status" value="1"/>
</dbReference>
<dbReference type="InterPro" id="IPR041581">
    <property type="entry name" value="Glyoxalase_6"/>
</dbReference>
<dbReference type="AlphaFoldDB" id="A0A1V0BB48"/>
<dbReference type="GeneID" id="83038005"/>
<protein>
    <recommendedName>
        <fullName evidence="1">VOC domain-containing protein</fullName>
    </recommendedName>
</protein>
<name>A0A1V0BB48_9BURK</name>